<keyword evidence="2" id="KW-0067">ATP-binding</keyword>
<dbReference type="PANTHER" id="PTHR16305">
    <property type="entry name" value="TESTICULAR SOLUBLE ADENYLYL CYCLASE"/>
    <property type="match status" value="1"/>
</dbReference>
<dbReference type="RefSeq" id="WP_155070429.1">
    <property type="nucleotide sequence ID" value="NZ_WIXO01000001.1"/>
</dbReference>
<dbReference type="Pfam" id="PF13191">
    <property type="entry name" value="AAA_16"/>
    <property type="match status" value="1"/>
</dbReference>
<proteinExistence type="predicted"/>
<feature type="domain" description="HTH luxR-type" evidence="4">
    <location>
        <begin position="934"/>
        <end position="999"/>
    </location>
</feature>
<dbReference type="OrthoDB" id="483at2"/>
<protein>
    <submittedName>
        <fullName evidence="5">AAA family ATPase</fullName>
    </submittedName>
</protein>
<dbReference type="EMBL" id="WIXO01000001">
    <property type="protein sequence ID" value="MTE18939.1"/>
    <property type="molecule type" value="Genomic_DNA"/>
</dbReference>
<dbReference type="PROSITE" id="PS50043">
    <property type="entry name" value="HTH_LUXR_2"/>
    <property type="match status" value="1"/>
</dbReference>
<sequence>MHGADVARTAVAELVGGARAGRGGALLVRGEPGHGTSTLLEHAAGAFAAEGTGGTVLRVRGVAAEAAVPYSGLHALLRPVAARLVPGTARTAALADALTLGAPATVADAGDGPVLAALAALLDGLAAEGPLLVCADDVHLLDEPSRRALGFAARRMGPPLPAAMLLGTHPEGADDPLLAGLPVLRLGPLDAAAAAALLDELLPADTDPAVREELLHTGGGNPGLLTDLVASLDPGRLTGAEPLPHPLPPAGPRLRAAVSVLAELPEATRTLLLLAAAAHELGGTADHSTLLRAAAPAGVGPDDAEPARRRGLVRHEGDALHFAHSLLRRAAYWGEPSERRRTAHRLLARALEDTGTGRPGDAPGPGPGTGTGTGTVEAAETAETAEGAPAEAPNRLLALRHRAAAADPAYGPAPRLADALAAAAHDRPATDVRLHAELSDALWRAAELTGEDTGAAGTDEVAGVRAARLTAAAEHAWSAGRPHRALRLLDRARALPVHDAARGRIELVRGLLELRNGVVTDAHEVLTHAARLLGPYDPHAARRALLHASDASWAVGDIAGLRADLARVAELRSAEEDPLLDDYRAGMDAVLSGDFARGVAPLRRVLDRAAGEGRPWRLIRAGVAALVLGDVAAAHRLDTRALAAASARGPASLVPEALEHLAYSELRAGRHRRARAHAETGLRLALRTGRSNCAAHHHAVLAMAAAVEGRADTCAEHARAAGEGAGPHGLGVAATLAQWALARCDMGRGRPHEAAARLEPLVGSGPGVGPGAGRGHFALQALAAPCLVEAAVAAGDRAVARAALERFEAWTAVTADPMAPVQLARCRALTAAPERAPALFERALEEHARIDSDFELGRTRLLHGKTLRRGRRPGAARRVLRDALLAFERCGARGWAEQARAELRATGEAAGAVVGVAEAASGVVGGGRPRTPPGSWALAGLTPQQLRIARCVAEGATNREVALRLSVSPRTVDHHLRNVFAALGIRSRVELTRVLAAAGDG</sequence>
<reference evidence="5 6" key="1">
    <citation type="submission" date="2019-11" db="EMBL/GenBank/DDBJ databases">
        <authorList>
            <person name="Yuan L."/>
        </authorList>
    </citation>
    <scope>NUCLEOTIDE SEQUENCE [LARGE SCALE GENOMIC DNA]</scope>
    <source>
        <strain evidence="5 6">TRM43335</strain>
    </source>
</reference>
<dbReference type="Gene3D" id="1.10.10.10">
    <property type="entry name" value="Winged helix-like DNA-binding domain superfamily/Winged helix DNA-binding domain"/>
    <property type="match status" value="1"/>
</dbReference>
<dbReference type="AlphaFoldDB" id="A0A6G2BA39"/>
<dbReference type="GO" id="GO:0004016">
    <property type="term" value="F:adenylate cyclase activity"/>
    <property type="evidence" value="ECO:0007669"/>
    <property type="project" value="TreeGrafter"/>
</dbReference>
<evidence type="ECO:0000313" key="6">
    <source>
        <dbReference type="Proteomes" id="UP000473014"/>
    </source>
</evidence>
<accession>A0A6G2BA39</accession>
<evidence type="ECO:0000313" key="5">
    <source>
        <dbReference type="EMBL" id="MTE18939.1"/>
    </source>
</evidence>
<name>A0A6G2BA39_9ACTN</name>
<dbReference type="PANTHER" id="PTHR16305:SF35">
    <property type="entry name" value="TRANSCRIPTIONAL ACTIVATOR DOMAIN"/>
    <property type="match status" value="1"/>
</dbReference>
<dbReference type="GO" id="GO:0003677">
    <property type="term" value="F:DNA binding"/>
    <property type="evidence" value="ECO:0007669"/>
    <property type="project" value="InterPro"/>
</dbReference>
<dbReference type="Pfam" id="PF00196">
    <property type="entry name" value="GerE"/>
    <property type="match status" value="1"/>
</dbReference>
<dbReference type="SMART" id="SM00421">
    <property type="entry name" value="HTH_LUXR"/>
    <property type="match status" value="1"/>
</dbReference>
<keyword evidence="6" id="KW-1185">Reference proteome</keyword>
<dbReference type="SUPFAM" id="SSF52540">
    <property type="entry name" value="P-loop containing nucleoside triphosphate hydrolases"/>
    <property type="match status" value="1"/>
</dbReference>
<dbReference type="GO" id="GO:0006355">
    <property type="term" value="P:regulation of DNA-templated transcription"/>
    <property type="evidence" value="ECO:0007669"/>
    <property type="project" value="InterPro"/>
</dbReference>
<dbReference type="InterPro" id="IPR036388">
    <property type="entry name" value="WH-like_DNA-bd_sf"/>
</dbReference>
<comment type="caution">
    <text evidence="5">The sequence shown here is derived from an EMBL/GenBank/DDBJ whole genome shotgun (WGS) entry which is preliminary data.</text>
</comment>
<dbReference type="SUPFAM" id="SSF46894">
    <property type="entry name" value="C-terminal effector domain of the bipartite response regulators"/>
    <property type="match status" value="1"/>
</dbReference>
<feature type="region of interest" description="Disordered" evidence="3">
    <location>
        <begin position="350"/>
        <end position="375"/>
    </location>
</feature>
<dbReference type="InterPro" id="IPR016032">
    <property type="entry name" value="Sig_transdc_resp-reg_C-effctor"/>
</dbReference>
<dbReference type="InterPro" id="IPR041664">
    <property type="entry name" value="AAA_16"/>
</dbReference>
<dbReference type="CDD" id="cd06170">
    <property type="entry name" value="LuxR_C_like"/>
    <property type="match status" value="1"/>
</dbReference>
<evidence type="ECO:0000256" key="1">
    <source>
        <dbReference type="ARBA" id="ARBA00022741"/>
    </source>
</evidence>
<organism evidence="5 6">
    <name type="scientific">Streptomyces taklimakanensis</name>
    <dbReference type="NCBI Taxonomy" id="2569853"/>
    <lineage>
        <taxon>Bacteria</taxon>
        <taxon>Bacillati</taxon>
        <taxon>Actinomycetota</taxon>
        <taxon>Actinomycetes</taxon>
        <taxon>Kitasatosporales</taxon>
        <taxon>Streptomycetaceae</taxon>
        <taxon>Streptomyces</taxon>
    </lineage>
</organism>
<evidence type="ECO:0000256" key="3">
    <source>
        <dbReference type="SAM" id="MobiDB-lite"/>
    </source>
</evidence>
<evidence type="ECO:0000256" key="2">
    <source>
        <dbReference type="ARBA" id="ARBA00022840"/>
    </source>
</evidence>
<dbReference type="GO" id="GO:0005737">
    <property type="term" value="C:cytoplasm"/>
    <property type="evidence" value="ECO:0007669"/>
    <property type="project" value="TreeGrafter"/>
</dbReference>
<gene>
    <name evidence="5" type="ORF">F0L17_07290</name>
</gene>
<evidence type="ECO:0000259" key="4">
    <source>
        <dbReference type="PROSITE" id="PS50043"/>
    </source>
</evidence>
<keyword evidence="1" id="KW-0547">Nucleotide-binding</keyword>
<dbReference type="InterPro" id="IPR000792">
    <property type="entry name" value="Tscrpt_reg_LuxR_C"/>
</dbReference>
<dbReference type="GO" id="GO:0005524">
    <property type="term" value="F:ATP binding"/>
    <property type="evidence" value="ECO:0007669"/>
    <property type="project" value="UniProtKB-KW"/>
</dbReference>
<dbReference type="PRINTS" id="PR00038">
    <property type="entry name" value="HTHLUXR"/>
</dbReference>
<dbReference type="Proteomes" id="UP000473014">
    <property type="component" value="Unassembled WGS sequence"/>
</dbReference>
<dbReference type="InterPro" id="IPR027417">
    <property type="entry name" value="P-loop_NTPase"/>
</dbReference>